<keyword evidence="1" id="KW-0472">Membrane</keyword>
<keyword evidence="3" id="KW-1185">Reference proteome</keyword>
<feature type="transmembrane region" description="Helical" evidence="1">
    <location>
        <begin position="64"/>
        <end position="87"/>
    </location>
</feature>
<comment type="caution">
    <text evidence="2">The sequence shown here is derived from an EMBL/GenBank/DDBJ whole genome shotgun (WGS) entry which is preliminary data.</text>
</comment>
<sequence>MPHTATTLTRIGSLFMSFAFGVIGMGVGINALVKFHDEKRQLEGAVPAGATVTVDTNDILDAGYVLTVVCGLVALFSLLFLAPIFLAPALAGRTLRFQGAILAFLSVWLFATLIPFTDFFANRSAKVTAFIGSIPISPEVIQQVVASLGASTQYRHVHYLLLPAVLHWFTFLFATTSAVLSFLDTRSARKVNTYPVSSAGIDREEVSEKDKARIAQEDV</sequence>
<dbReference type="AlphaFoldDB" id="A0A9P3GCX3"/>
<accession>A0A9P3GCX3</accession>
<feature type="transmembrane region" description="Helical" evidence="1">
    <location>
        <begin position="12"/>
        <end position="33"/>
    </location>
</feature>
<reference evidence="2 3" key="1">
    <citation type="submission" date="2021-08" db="EMBL/GenBank/DDBJ databases">
        <title>Draft Genome Sequence of Phanerochaete sordida strain YK-624.</title>
        <authorList>
            <person name="Mori T."/>
            <person name="Dohra H."/>
            <person name="Suzuki T."/>
            <person name="Kawagishi H."/>
            <person name="Hirai H."/>
        </authorList>
    </citation>
    <scope>NUCLEOTIDE SEQUENCE [LARGE SCALE GENOMIC DNA]</scope>
    <source>
        <strain evidence="2 3">YK-624</strain>
    </source>
</reference>
<name>A0A9P3GCX3_9APHY</name>
<dbReference type="Proteomes" id="UP000703269">
    <property type="component" value="Unassembled WGS sequence"/>
</dbReference>
<feature type="transmembrane region" description="Helical" evidence="1">
    <location>
        <begin position="165"/>
        <end position="183"/>
    </location>
</feature>
<dbReference type="OrthoDB" id="2560085at2759"/>
<proteinExistence type="predicted"/>
<organism evidence="2 3">
    <name type="scientific">Phanerochaete sordida</name>
    <dbReference type="NCBI Taxonomy" id="48140"/>
    <lineage>
        <taxon>Eukaryota</taxon>
        <taxon>Fungi</taxon>
        <taxon>Dikarya</taxon>
        <taxon>Basidiomycota</taxon>
        <taxon>Agaricomycotina</taxon>
        <taxon>Agaricomycetes</taxon>
        <taxon>Polyporales</taxon>
        <taxon>Phanerochaetaceae</taxon>
        <taxon>Phanerochaete</taxon>
    </lineage>
</organism>
<keyword evidence="1" id="KW-1133">Transmembrane helix</keyword>
<evidence type="ECO:0000313" key="2">
    <source>
        <dbReference type="EMBL" id="GJE92405.1"/>
    </source>
</evidence>
<evidence type="ECO:0000256" key="1">
    <source>
        <dbReference type="SAM" id="Phobius"/>
    </source>
</evidence>
<gene>
    <name evidence="2" type="ORF">PsYK624_085590</name>
</gene>
<evidence type="ECO:0000313" key="3">
    <source>
        <dbReference type="Proteomes" id="UP000703269"/>
    </source>
</evidence>
<protein>
    <submittedName>
        <fullName evidence="2">Uncharacterized protein</fullName>
    </submittedName>
</protein>
<keyword evidence="1" id="KW-0812">Transmembrane</keyword>
<dbReference type="EMBL" id="BPQB01000026">
    <property type="protein sequence ID" value="GJE92405.1"/>
    <property type="molecule type" value="Genomic_DNA"/>
</dbReference>
<feature type="transmembrane region" description="Helical" evidence="1">
    <location>
        <begin position="99"/>
        <end position="117"/>
    </location>
</feature>